<dbReference type="EC" id="6.3.1.2" evidence="14"/>
<evidence type="ECO:0000256" key="10">
    <source>
        <dbReference type="PIRSR" id="PIRSR604809-50"/>
    </source>
</evidence>
<evidence type="ECO:0000256" key="8">
    <source>
        <dbReference type="PIRSR" id="PIRSR604809-2"/>
    </source>
</evidence>
<evidence type="ECO:0000259" key="16">
    <source>
        <dbReference type="PROSITE" id="PS51987"/>
    </source>
</evidence>
<dbReference type="PROSITE" id="PS00180">
    <property type="entry name" value="GLNA_1"/>
    <property type="match status" value="1"/>
</dbReference>
<keyword evidence="4 14" id="KW-0436">Ligase</keyword>
<evidence type="ECO:0000256" key="9">
    <source>
        <dbReference type="PIRSR" id="PIRSR604809-3"/>
    </source>
</evidence>
<gene>
    <name evidence="17" type="primary">glnA</name>
    <name evidence="17" type="ORF">ENW83_04790</name>
</gene>
<keyword evidence="6 8" id="KW-0067">ATP-binding</keyword>
<feature type="binding site" evidence="7">
    <location>
        <position position="315"/>
    </location>
    <ligand>
        <name>L-glutamate</name>
        <dbReference type="ChEBI" id="CHEBI:29985"/>
    </ligand>
</feature>
<dbReference type="GO" id="GO:0005524">
    <property type="term" value="F:ATP binding"/>
    <property type="evidence" value="ECO:0007669"/>
    <property type="project" value="UniProtKB-KW"/>
</dbReference>
<dbReference type="InterPro" id="IPR014746">
    <property type="entry name" value="Gln_synth/guanido_kin_cat_dom"/>
</dbReference>
<dbReference type="AlphaFoldDB" id="A0A7J3SML4"/>
<evidence type="ECO:0000256" key="2">
    <source>
        <dbReference type="ARBA" id="ARBA00009897"/>
    </source>
</evidence>
<dbReference type="Gene3D" id="3.10.20.70">
    <property type="entry name" value="Glutamine synthetase, N-terminal domain"/>
    <property type="match status" value="1"/>
</dbReference>
<evidence type="ECO:0000256" key="11">
    <source>
        <dbReference type="PROSITE-ProRule" id="PRU01330"/>
    </source>
</evidence>
<comment type="caution">
    <text evidence="17">The sequence shown here is derived from an EMBL/GenBank/DDBJ whole genome shotgun (WGS) entry which is preliminary data.</text>
</comment>
<evidence type="ECO:0000256" key="4">
    <source>
        <dbReference type="ARBA" id="ARBA00022598"/>
    </source>
</evidence>
<evidence type="ECO:0000256" key="13">
    <source>
        <dbReference type="RuleBase" id="RU000385"/>
    </source>
</evidence>
<dbReference type="Pfam" id="PF03951">
    <property type="entry name" value="Gln-synt_N"/>
    <property type="match status" value="1"/>
</dbReference>
<dbReference type="InterPro" id="IPR027303">
    <property type="entry name" value="Gln_synth_gly_rich_site"/>
</dbReference>
<feature type="binding site" evidence="7">
    <location>
        <begin position="256"/>
        <end position="257"/>
    </location>
    <ligand>
        <name>L-glutamate</name>
        <dbReference type="ChEBI" id="CHEBI:29985"/>
    </ligand>
</feature>
<feature type="binding site" evidence="8">
    <location>
        <position position="199"/>
    </location>
    <ligand>
        <name>ATP</name>
        <dbReference type="ChEBI" id="CHEBI:30616"/>
    </ligand>
</feature>
<evidence type="ECO:0000256" key="3">
    <source>
        <dbReference type="ARBA" id="ARBA00022490"/>
    </source>
</evidence>
<dbReference type="GO" id="GO:0004356">
    <property type="term" value="F:glutamine synthetase activity"/>
    <property type="evidence" value="ECO:0007669"/>
    <property type="project" value="UniProtKB-EC"/>
</dbReference>
<dbReference type="InterPro" id="IPR027302">
    <property type="entry name" value="Gln_synth_N_conserv_site"/>
</dbReference>
<keyword evidence="9" id="KW-0460">Magnesium</keyword>
<dbReference type="InterPro" id="IPR036651">
    <property type="entry name" value="Gln_synt_N_sf"/>
</dbReference>
<feature type="modified residue" description="O-AMP-tyrosine" evidence="10">
    <location>
        <position position="393"/>
    </location>
</feature>
<dbReference type="Pfam" id="PF00120">
    <property type="entry name" value="Gln-synt_C"/>
    <property type="match status" value="1"/>
</dbReference>
<dbReference type="InterPro" id="IPR008147">
    <property type="entry name" value="Gln_synt_N"/>
</dbReference>
<feature type="binding site" evidence="7">
    <location>
        <position position="333"/>
    </location>
    <ligand>
        <name>L-glutamate</name>
        <dbReference type="ChEBI" id="CHEBI:29985"/>
    </ligand>
</feature>
<evidence type="ECO:0000256" key="5">
    <source>
        <dbReference type="ARBA" id="ARBA00022741"/>
    </source>
</evidence>
<dbReference type="PROSITE" id="PS00181">
    <property type="entry name" value="GLNA_ATP"/>
    <property type="match status" value="1"/>
</dbReference>
<reference evidence="17" key="1">
    <citation type="journal article" date="2020" name="mSystems">
        <title>Genome- and Community-Level Interaction Insights into Carbon Utilization and Element Cycling Functions of Hydrothermarchaeota in Hydrothermal Sediment.</title>
        <authorList>
            <person name="Zhou Z."/>
            <person name="Liu Y."/>
            <person name="Xu W."/>
            <person name="Pan J."/>
            <person name="Luo Z.H."/>
            <person name="Li M."/>
        </authorList>
    </citation>
    <scope>NUCLEOTIDE SEQUENCE [LARGE SCALE GENOMIC DNA]</scope>
    <source>
        <strain evidence="17">SpSt-885</strain>
    </source>
</reference>
<dbReference type="GO" id="GO:0006542">
    <property type="term" value="P:glutamine biosynthetic process"/>
    <property type="evidence" value="ECO:0007669"/>
    <property type="project" value="InterPro"/>
</dbReference>
<sequence>MSENILSEIESKKIRWVNLLLTDIVGQLHLVTISSKLVNNESLREGFGKLDGSSVPGFKEIFESDLVLKIAPDTFKVDPFFEGTGDAFSLIYDMFGKNRLGRDPRFVAEKSGDQLKAEGYTPFVAAELEFHIFDEVKVWVSGTSSGYIVRSKSAGFEKKKDYSLPPKGGYYVPPPIDDSIEIRKEISEILEDAFKVRVEAHHHEVGAAGQGEINFEMSGPEKLGDSVQIVKYVSRMVAVRRGKIVTFMPKPIQGDNGSGMHIHVSLWKGNKNAFYEESDNYAMLSQEARYFIGGLLYHGRALSAIVSPTVNSYKRLLPGYEAPIFLAWSRGNRSAAVRIPSYYKNSERTKRIEYRPPDPSANPYLAVSAVLMAGLDGIKRKIDSGDPVDENIYHMPEEKVKALGISKLPSSLDEALKELESDFSFLLPVFTQDLIEKYIEVKREELRKLNSKISPAEFYYYLNI</sequence>
<comment type="subcellular location">
    <subcellularLocation>
        <location evidence="1 13">Cytoplasm</location>
    </subcellularLocation>
</comment>
<feature type="binding site" evidence="9">
    <location>
        <position position="353"/>
    </location>
    <ligand>
        <name>Mg(2+)</name>
        <dbReference type="ChEBI" id="CHEBI:18420"/>
        <label>1</label>
    </ligand>
</feature>
<name>A0A7J3SML4_9CREN</name>
<organism evidence="17">
    <name type="scientific">Fervidicoccus fontis</name>
    <dbReference type="NCBI Taxonomy" id="683846"/>
    <lineage>
        <taxon>Archaea</taxon>
        <taxon>Thermoproteota</taxon>
        <taxon>Thermoprotei</taxon>
        <taxon>Fervidicoccales</taxon>
        <taxon>Fervidicoccaceae</taxon>
        <taxon>Fervidicoccus</taxon>
    </lineage>
</organism>
<feature type="binding site" evidence="9">
    <location>
        <position position="212"/>
    </location>
    <ligand>
        <name>Mg(2+)</name>
        <dbReference type="ChEBI" id="CHEBI:18420"/>
        <label>1</label>
    </ligand>
</feature>
<dbReference type="PANTHER" id="PTHR43407">
    <property type="entry name" value="GLUTAMINE SYNTHETASE"/>
    <property type="match status" value="1"/>
</dbReference>
<keyword evidence="9" id="KW-0479">Metal-binding</keyword>
<feature type="binding site" evidence="7">
    <location>
        <position position="355"/>
    </location>
    <ligand>
        <name>L-glutamate</name>
        <dbReference type="ChEBI" id="CHEBI:29985"/>
    </ligand>
</feature>
<evidence type="ECO:0000256" key="7">
    <source>
        <dbReference type="PIRSR" id="PIRSR604809-1"/>
    </source>
</evidence>
<comment type="similarity">
    <text evidence="2 11 12">Belongs to the glutamine synthetase family.</text>
</comment>
<evidence type="ECO:0000256" key="6">
    <source>
        <dbReference type="ARBA" id="ARBA00022840"/>
    </source>
</evidence>
<dbReference type="SUPFAM" id="SSF55931">
    <property type="entry name" value="Glutamine synthetase/guanido kinase"/>
    <property type="match status" value="1"/>
</dbReference>
<dbReference type="GO" id="GO:0005737">
    <property type="term" value="C:cytoplasm"/>
    <property type="evidence" value="ECO:0007669"/>
    <property type="project" value="UniProtKB-SubCell"/>
</dbReference>
<dbReference type="SUPFAM" id="SSF54368">
    <property type="entry name" value="Glutamine synthetase, N-terminal domain"/>
    <property type="match status" value="1"/>
</dbReference>
<keyword evidence="5 8" id="KW-0547">Nucleotide-binding</keyword>
<feature type="binding site" evidence="9">
    <location>
        <position position="204"/>
    </location>
    <ligand>
        <name>Mg(2+)</name>
        <dbReference type="ChEBI" id="CHEBI:18420"/>
        <label>1</label>
    </ligand>
</feature>
<feature type="binding site" evidence="7">
    <location>
        <position position="321"/>
    </location>
    <ligand>
        <name>L-glutamate</name>
        <dbReference type="ChEBI" id="CHEBI:29985"/>
    </ligand>
</feature>
<feature type="binding site" evidence="9">
    <location>
        <position position="129"/>
    </location>
    <ligand>
        <name>Mg(2+)</name>
        <dbReference type="ChEBI" id="CHEBI:18420"/>
        <label>1</label>
    </ligand>
</feature>
<evidence type="ECO:0000256" key="14">
    <source>
        <dbReference type="RuleBase" id="RU004356"/>
    </source>
</evidence>
<dbReference type="PROSITE" id="PS51987">
    <property type="entry name" value="GS_CATALYTIC"/>
    <property type="match status" value="1"/>
</dbReference>
<protein>
    <recommendedName>
        <fullName evidence="14">Glutamine synthetase</fullName>
        <ecNumber evidence="14">6.3.1.2</ecNumber>
    </recommendedName>
</protein>
<dbReference type="InterPro" id="IPR008146">
    <property type="entry name" value="Gln_synth_cat_dom"/>
</dbReference>
<dbReference type="GO" id="GO:0046872">
    <property type="term" value="F:metal ion binding"/>
    <property type="evidence" value="ECO:0007669"/>
    <property type="project" value="UniProtKB-KW"/>
</dbReference>
<feature type="binding site" evidence="8">
    <location>
        <begin position="263"/>
        <end position="265"/>
    </location>
    <ligand>
        <name>ATP</name>
        <dbReference type="ChEBI" id="CHEBI:30616"/>
    </ligand>
</feature>
<feature type="binding site" evidence="9">
    <location>
        <position position="261"/>
    </location>
    <ligand>
        <name>Mg(2+)</name>
        <dbReference type="ChEBI" id="CHEBI:18420"/>
        <label>1</label>
    </ligand>
</feature>
<feature type="domain" description="GS beta-grasp" evidence="15">
    <location>
        <begin position="12"/>
        <end position="96"/>
    </location>
</feature>
<keyword evidence="10" id="KW-0597">Phosphoprotein</keyword>
<dbReference type="GO" id="GO:0019740">
    <property type="term" value="P:nitrogen utilization"/>
    <property type="evidence" value="ECO:0007669"/>
    <property type="project" value="TreeGrafter"/>
</dbReference>
<comment type="cofactor">
    <cofactor evidence="9">
        <name>Mg(2+)</name>
        <dbReference type="ChEBI" id="CHEBI:18420"/>
    </cofactor>
    <text evidence="9">Binds 2 Mg(2+) ions per subunit.</text>
</comment>
<dbReference type="InterPro" id="IPR004809">
    <property type="entry name" value="Gln_synth_I"/>
</dbReference>
<dbReference type="Gene3D" id="3.30.590.10">
    <property type="entry name" value="Glutamine synthetase/guanido kinase, catalytic domain"/>
    <property type="match status" value="1"/>
</dbReference>
<feature type="domain" description="GS catalytic" evidence="16">
    <location>
        <begin position="104"/>
        <end position="464"/>
    </location>
</feature>
<accession>A0A7J3SML4</accession>
<dbReference type="SMART" id="SM01230">
    <property type="entry name" value="Gln-synt_C"/>
    <property type="match status" value="1"/>
</dbReference>
<feature type="binding site" evidence="9">
    <location>
        <position position="127"/>
    </location>
    <ligand>
        <name>Mg(2+)</name>
        <dbReference type="ChEBI" id="CHEBI:18420"/>
        <label>1</label>
    </ligand>
</feature>
<dbReference type="EMBL" id="DTLS01000139">
    <property type="protein sequence ID" value="HGZ60505.1"/>
    <property type="molecule type" value="Genomic_DNA"/>
</dbReference>
<evidence type="ECO:0000313" key="17">
    <source>
        <dbReference type="EMBL" id="HGZ60505.1"/>
    </source>
</evidence>
<dbReference type="GO" id="GO:0016020">
    <property type="term" value="C:membrane"/>
    <property type="evidence" value="ECO:0007669"/>
    <property type="project" value="TreeGrafter"/>
</dbReference>
<dbReference type="NCBIfam" id="TIGR00653">
    <property type="entry name" value="GlnA"/>
    <property type="match status" value="1"/>
</dbReference>
<proteinExistence type="inferred from homology"/>
<evidence type="ECO:0000259" key="15">
    <source>
        <dbReference type="PROSITE" id="PS51986"/>
    </source>
</evidence>
<comment type="catalytic activity">
    <reaction evidence="14">
        <text>L-glutamate + NH4(+) + ATP = L-glutamine + ADP + phosphate + H(+)</text>
        <dbReference type="Rhea" id="RHEA:16169"/>
        <dbReference type="ChEBI" id="CHEBI:15378"/>
        <dbReference type="ChEBI" id="CHEBI:28938"/>
        <dbReference type="ChEBI" id="CHEBI:29985"/>
        <dbReference type="ChEBI" id="CHEBI:30616"/>
        <dbReference type="ChEBI" id="CHEBI:43474"/>
        <dbReference type="ChEBI" id="CHEBI:58359"/>
        <dbReference type="ChEBI" id="CHEBI:456216"/>
        <dbReference type="EC" id="6.3.1.2"/>
    </reaction>
</comment>
<feature type="binding site" evidence="8">
    <location>
        <position position="333"/>
    </location>
    <ligand>
        <name>ATP</name>
        <dbReference type="ChEBI" id="CHEBI:30616"/>
    </ligand>
</feature>
<dbReference type="PANTHER" id="PTHR43407:SF1">
    <property type="entry name" value="LENGSIN"/>
    <property type="match status" value="1"/>
</dbReference>
<keyword evidence="3 13" id="KW-0963">Cytoplasm</keyword>
<evidence type="ECO:0000256" key="1">
    <source>
        <dbReference type="ARBA" id="ARBA00004496"/>
    </source>
</evidence>
<dbReference type="PROSITE" id="PS51986">
    <property type="entry name" value="GS_BETA_GRASP"/>
    <property type="match status" value="1"/>
</dbReference>
<evidence type="ECO:0000256" key="12">
    <source>
        <dbReference type="RuleBase" id="RU000384"/>
    </source>
</evidence>